<dbReference type="STRING" id="1189621.A3SI_16375"/>
<keyword evidence="4 5" id="KW-0472">Membrane</keyword>
<evidence type="ECO:0000256" key="3">
    <source>
        <dbReference type="ARBA" id="ARBA00022989"/>
    </source>
</evidence>
<keyword evidence="2 5" id="KW-0812">Transmembrane</keyword>
<evidence type="ECO:0000256" key="2">
    <source>
        <dbReference type="ARBA" id="ARBA00022692"/>
    </source>
</evidence>
<keyword evidence="3 5" id="KW-1133">Transmembrane helix</keyword>
<protein>
    <recommendedName>
        <fullName evidence="6">DUF1232 domain-containing protein</fullName>
    </recommendedName>
</protein>
<reference evidence="7 8" key="1">
    <citation type="submission" date="2012-05" db="EMBL/GenBank/DDBJ databases">
        <title>Genome sequence of Nitritalea halalkaliphila LW7.</title>
        <authorList>
            <person name="Jangir P.K."/>
            <person name="Singh A."/>
            <person name="Shivaji S."/>
            <person name="Sharma R."/>
        </authorList>
    </citation>
    <scope>NUCLEOTIDE SEQUENCE [LARGE SCALE GENOMIC DNA]</scope>
    <source>
        <strain evidence="7 8">LW7</strain>
    </source>
</reference>
<dbReference type="RefSeq" id="WP_009056693.1">
    <property type="nucleotide sequence ID" value="NZ_AJYA01000046.1"/>
</dbReference>
<gene>
    <name evidence="7" type="ORF">A3SI_16375</name>
</gene>
<proteinExistence type="predicted"/>
<feature type="transmembrane region" description="Helical" evidence="5">
    <location>
        <begin position="73"/>
        <end position="92"/>
    </location>
</feature>
<dbReference type="InterPro" id="IPR010652">
    <property type="entry name" value="DUF1232"/>
</dbReference>
<sequence>MWKQNNYFQQARLRFLAQAEQIASSKEAILKLLEEARAKIAALGESKELQKVLQPLHVFKRMLEAHRSGAHRLSFKTLALLCLGLLYFVTPIDIIPDVIPVLGFADDASVLLAIFHALKQEIEDFQSWEASKENT</sequence>
<evidence type="ECO:0000313" key="7">
    <source>
        <dbReference type="EMBL" id="EIM74308.1"/>
    </source>
</evidence>
<dbReference type="Pfam" id="PF06803">
    <property type="entry name" value="DUF1232"/>
    <property type="match status" value="1"/>
</dbReference>
<dbReference type="GO" id="GO:0012505">
    <property type="term" value="C:endomembrane system"/>
    <property type="evidence" value="ECO:0007669"/>
    <property type="project" value="UniProtKB-SubCell"/>
</dbReference>
<organism evidence="7 8">
    <name type="scientific">Nitritalea halalkaliphila LW7</name>
    <dbReference type="NCBI Taxonomy" id="1189621"/>
    <lineage>
        <taxon>Bacteria</taxon>
        <taxon>Pseudomonadati</taxon>
        <taxon>Bacteroidota</taxon>
        <taxon>Cytophagia</taxon>
        <taxon>Cytophagales</taxon>
        <taxon>Cyclobacteriaceae</taxon>
        <taxon>Nitritalea</taxon>
    </lineage>
</organism>
<feature type="domain" description="DUF1232" evidence="6">
    <location>
        <begin position="78"/>
        <end position="112"/>
    </location>
</feature>
<dbReference type="PATRIC" id="fig|1189621.3.peg.3400"/>
<evidence type="ECO:0000256" key="1">
    <source>
        <dbReference type="ARBA" id="ARBA00004127"/>
    </source>
</evidence>
<evidence type="ECO:0000259" key="6">
    <source>
        <dbReference type="Pfam" id="PF06803"/>
    </source>
</evidence>
<comment type="caution">
    <text evidence="7">The sequence shown here is derived from an EMBL/GenBank/DDBJ whole genome shotgun (WGS) entry which is preliminary data.</text>
</comment>
<evidence type="ECO:0000256" key="5">
    <source>
        <dbReference type="SAM" id="Phobius"/>
    </source>
</evidence>
<accession>I5BXK6</accession>
<dbReference type="Proteomes" id="UP000005551">
    <property type="component" value="Unassembled WGS sequence"/>
</dbReference>
<name>I5BXK6_9BACT</name>
<dbReference type="EMBL" id="AJYA01000046">
    <property type="protein sequence ID" value="EIM74308.1"/>
    <property type="molecule type" value="Genomic_DNA"/>
</dbReference>
<evidence type="ECO:0000256" key="4">
    <source>
        <dbReference type="ARBA" id="ARBA00023136"/>
    </source>
</evidence>
<evidence type="ECO:0000313" key="8">
    <source>
        <dbReference type="Proteomes" id="UP000005551"/>
    </source>
</evidence>
<comment type="subcellular location">
    <subcellularLocation>
        <location evidence="1">Endomembrane system</location>
        <topology evidence="1">Multi-pass membrane protein</topology>
    </subcellularLocation>
</comment>
<dbReference type="OrthoDB" id="9800034at2"/>
<keyword evidence="8" id="KW-1185">Reference proteome</keyword>
<dbReference type="AlphaFoldDB" id="I5BXK6"/>